<evidence type="ECO:0000256" key="2">
    <source>
        <dbReference type="SAM" id="MobiDB-lite"/>
    </source>
</evidence>
<dbReference type="Proteomes" id="UP000298390">
    <property type="component" value="Unassembled WGS sequence"/>
</dbReference>
<dbReference type="OrthoDB" id="270284at2759"/>
<evidence type="ECO:0000313" key="3">
    <source>
        <dbReference type="EMBL" id="KAH9839831.1"/>
    </source>
</evidence>
<accession>A0A4Y9Z3U0</accession>
<feature type="compositionally biased region" description="Basic residues" evidence="2">
    <location>
        <begin position="1"/>
        <end position="12"/>
    </location>
</feature>
<dbReference type="Proteomes" id="UP000814176">
    <property type="component" value="Unassembled WGS sequence"/>
</dbReference>
<reference evidence="4 5" key="1">
    <citation type="submission" date="2019-01" db="EMBL/GenBank/DDBJ databases">
        <title>Genome sequencing of the rare red list fungi Fomitopsis rosea.</title>
        <authorList>
            <person name="Buettner E."/>
            <person name="Kellner H."/>
        </authorList>
    </citation>
    <scope>NUCLEOTIDE SEQUENCE [LARGE SCALE GENOMIC DNA]</scope>
    <source>
        <strain evidence="4 5">DSM 105464</strain>
    </source>
</reference>
<dbReference type="Pfam" id="PF11176">
    <property type="entry name" value="Tma16"/>
    <property type="match status" value="1"/>
</dbReference>
<dbReference type="Gene3D" id="1.20.1440.170">
    <property type="entry name" value="Translation machinery-associated protein 16-like"/>
    <property type="match status" value="1"/>
</dbReference>
<feature type="region of interest" description="Disordered" evidence="2">
    <location>
        <begin position="1"/>
        <end position="29"/>
    </location>
</feature>
<keyword evidence="6" id="KW-1185">Reference proteome</keyword>
<dbReference type="InterPro" id="IPR021346">
    <property type="entry name" value="Tma16"/>
</dbReference>
<dbReference type="EMBL" id="SEKV01000029">
    <property type="protein sequence ID" value="TFY68511.1"/>
    <property type="molecule type" value="Genomic_DNA"/>
</dbReference>
<dbReference type="InterPro" id="IPR038356">
    <property type="entry name" value="Tma16_sf"/>
</dbReference>
<evidence type="ECO:0000313" key="5">
    <source>
        <dbReference type="Proteomes" id="UP000298390"/>
    </source>
</evidence>
<dbReference type="PANTHER" id="PTHR13349:SF2">
    <property type="entry name" value="TRANSLATION MACHINERY-ASSOCIATED PROTEIN 16"/>
    <property type="match status" value="1"/>
</dbReference>
<reference evidence="3 6" key="2">
    <citation type="journal article" date="2021" name="Environ. Microbiol.">
        <title>Gene family expansions and transcriptome signatures uncover fungal adaptations to wood decay.</title>
        <authorList>
            <person name="Hage H."/>
            <person name="Miyauchi S."/>
            <person name="Viragh M."/>
            <person name="Drula E."/>
            <person name="Min B."/>
            <person name="Chaduli D."/>
            <person name="Navarro D."/>
            <person name="Favel A."/>
            <person name="Norest M."/>
            <person name="Lesage-Meessen L."/>
            <person name="Balint B."/>
            <person name="Merenyi Z."/>
            <person name="de Eugenio L."/>
            <person name="Morin E."/>
            <person name="Martinez A.T."/>
            <person name="Baldrian P."/>
            <person name="Stursova M."/>
            <person name="Martinez M.J."/>
            <person name="Novotny C."/>
            <person name="Magnuson J.K."/>
            <person name="Spatafora J.W."/>
            <person name="Maurice S."/>
            <person name="Pangilinan J."/>
            <person name="Andreopoulos W."/>
            <person name="LaButti K."/>
            <person name="Hundley H."/>
            <person name="Na H."/>
            <person name="Kuo A."/>
            <person name="Barry K."/>
            <person name="Lipzen A."/>
            <person name="Henrissat B."/>
            <person name="Riley R."/>
            <person name="Ahrendt S."/>
            <person name="Nagy L.G."/>
            <person name="Grigoriev I.V."/>
            <person name="Martin F."/>
            <person name="Rosso M.N."/>
        </authorList>
    </citation>
    <scope>NUCLEOTIDE SEQUENCE [LARGE SCALE GENOMIC DNA]</scope>
    <source>
        <strain evidence="3 6">CIRM-BRFM 1785</strain>
    </source>
</reference>
<dbReference type="PANTHER" id="PTHR13349">
    <property type="entry name" value="TRANSLATION MACHINERY-ASSOCIATED PROTEIN 16"/>
    <property type="match status" value="1"/>
</dbReference>
<gene>
    <name evidence="3" type="ORF">C8Q71DRAFT_744392</name>
    <name evidence="4" type="ORF">EVJ58_g959</name>
</gene>
<evidence type="ECO:0000313" key="4">
    <source>
        <dbReference type="EMBL" id="TFY68511.1"/>
    </source>
</evidence>
<protein>
    <recommendedName>
        <fullName evidence="7">Translation machinery-associated protein 16</fullName>
    </recommendedName>
</protein>
<dbReference type="EMBL" id="JADCUA010000005">
    <property type="protein sequence ID" value="KAH9839831.1"/>
    <property type="molecule type" value="Genomic_DNA"/>
</dbReference>
<organism evidence="4 5">
    <name type="scientific">Rhodofomes roseus</name>
    <dbReference type="NCBI Taxonomy" id="34475"/>
    <lineage>
        <taxon>Eukaryota</taxon>
        <taxon>Fungi</taxon>
        <taxon>Dikarya</taxon>
        <taxon>Basidiomycota</taxon>
        <taxon>Agaricomycotina</taxon>
        <taxon>Agaricomycetes</taxon>
        <taxon>Polyporales</taxon>
        <taxon>Rhodofomes</taxon>
    </lineage>
</organism>
<feature type="compositionally biased region" description="Basic and acidic residues" evidence="2">
    <location>
        <begin position="13"/>
        <end position="28"/>
    </location>
</feature>
<dbReference type="RefSeq" id="XP_047781481.1">
    <property type="nucleotide sequence ID" value="XM_047922940.1"/>
</dbReference>
<dbReference type="GO" id="GO:0005634">
    <property type="term" value="C:nucleus"/>
    <property type="evidence" value="ECO:0007669"/>
    <property type="project" value="TreeGrafter"/>
</dbReference>
<evidence type="ECO:0000256" key="1">
    <source>
        <dbReference type="ARBA" id="ARBA00034127"/>
    </source>
</evidence>
<dbReference type="GeneID" id="72003672"/>
<sequence>MTPPKPGKKATTQKREKLFHPQSRKAEQLMRVQQRKSKLADLAKARVDKQKTQADIFSFFYHALPAEDVLSLETLHVIVRDVWLKRFDEDLEEEKKSRRKGRPKSTREQKLEELISQEAELYRTGMDVLDLTNPPNVELFRMWDQKEVAYIKQLRFIRISSEKPDCVVVSKAGKHPFLVRIIDRPVGPQDEQMDTDEAPLLMEPPSRFASTIVSMDGPA</sequence>
<dbReference type="STRING" id="34475.A0A4Y9Z3U0"/>
<evidence type="ECO:0008006" key="7">
    <source>
        <dbReference type="Google" id="ProtNLM"/>
    </source>
</evidence>
<evidence type="ECO:0000313" key="6">
    <source>
        <dbReference type="Proteomes" id="UP000814176"/>
    </source>
</evidence>
<comment type="caution">
    <text evidence="4">The sequence shown here is derived from an EMBL/GenBank/DDBJ whole genome shotgun (WGS) entry which is preliminary data.</text>
</comment>
<name>A0A4Y9Z3U0_9APHY</name>
<proteinExistence type="inferred from homology"/>
<comment type="similarity">
    <text evidence="1">Belongs to the TMA16 family.</text>
</comment>
<dbReference type="AlphaFoldDB" id="A0A4Y9Z3U0"/>